<organism evidence="1">
    <name type="scientific">Arundo donax</name>
    <name type="common">Giant reed</name>
    <name type="synonym">Donax arundinaceus</name>
    <dbReference type="NCBI Taxonomy" id="35708"/>
    <lineage>
        <taxon>Eukaryota</taxon>
        <taxon>Viridiplantae</taxon>
        <taxon>Streptophyta</taxon>
        <taxon>Embryophyta</taxon>
        <taxon>Tracheophyta</taxon>
        <taxon>Spermatophyta</taxon>
        <taxon>Magnoliopsida</taxon>
        <taxon>Liliopsida</taxon>
        <taxon>Poales</taxon>
        <taxon>Poaceae</taxon>
        <taxon>PACMAD clade</taxon>
        <taxon>Arundinoideae</taxon>
        <taxon>Arundineae</taxon>
        <taxon>Arundo</taxon>
    </lineage>
</organism>
<sequence length="50" mass="5633">MSDILLFLNTRSPKDVMLPMNTSGELPFTISPILKLFNLTRLERLLGMGP</sequence>
<name>A0A0A9FCQ4_ARUDO</name>
<reference evidence="1" key="1">
    <citation type="submission" date="2014-09" db="EMBL/GenBank/DDBJ databases">
        <authorList>
            <person name="Magalhaes I.L.F."/>
            <person name="Oliveira U."/>
            <person name="Santos F.R."/>
            <person name="Vidigal T.H.D.A."/>
            <person name="Brescovit A.D."/>
            <person name="Santos A.J."/>
        </authorList>
    </citation>
    <scope>NUCLEOTIDE SEQUENCE</scope>
    <source>
        <tissue evidence="1">Shoot tissue taken approximately 20 cm above the soil surface</tissue>
    </source>
</reference>
<evidence type="ECO:0000313" key="1">
    <source>
        <dbReference type="EMBL" id="JAE06038.1"/>
    </source>
</evidence>
<reference evidence="1" key="2">
    <citation type="journal article" date="2015" name="Data Brief">
        <title>Shoot transcriptome of the giant reed, Arundo donax.</title>
        <authorList>
            <person name="Barrero R.A."/>
            <person name="Guerrero F.D."/>
            <person name="Moolhuijzen P."/>
            <person name="Goolsby J.A."/>
            <person name="Tidwell J."/>
            <person name="Bellgard S.E."/>
            <person name="Bellgard M.I."/>
        </authorList>
    </citation>
    <scope>NUCLEOTIDE SEQUENCE</scope>
    <source>
        <tissue evidence="1">Shoot tissue taken approximately 20 cm above the soil surface</tissue>
    </source>
</reference>
<dbReference type="EMBL" id="GBRH01191858">
    <property type="protein sequence ID" value="JAE06038.1"/>
    <property type="molecule type" value="Transcribed_RNA"/>
</dbReference>
<proteinExistence type="predicted"/>
<dbReference type="AlphaFoldDB" id="A0A0A9FCQ4"/>
<accession>A0A0A9FCQ4</accession>
<protein>
    <submittedName>
        <fullName evidence="1">Uncharacterized protein</fullName>
    </submittedName>
</protein>